<reference evidence="11" key="1">
    <citation type="journal article" date="2023" name="Mol. Phylogenet. Evol.">
        <title>Genome-scale phylogeny and comparative genomics of the fungal order Sordariales.</title>
        <authorList>
            <person name="Hensen N."/>
            <person name="Bonometti L."/>
            <person name="Westerberg I."/>
            <person name="Brannstrom I.O."/>
            <person name="Guillou S."/>
            <person name="Cros-Aarteil S."/>
            <person name="Calhoun S."/>
            <person name="Haridas S."/>
            <person name="Kuo A."/>
            <person name="Mondo S."/>
            <person name="Pangilinan J."/>
            <person name="Riley R."/>
            <person name="LaButti K."/>
            <person name="Andreopoulos B."/>
            <person name="Lipzen A."/>
            <person name="Chen C."/>
            <person name="Yan M."/>
            <person name="Daum C."/>
            <person name="Ng V."/>
            <person name="Clum A."/>
            <person name="Steindorff A."/>
            <person name="Ohm R.A."/>
            <person name="Martin F."/>
            <person name="Silar P."/>
            <person name="Natvig D.O."/>
            <person name="Lalanne C."/>
            <person name="Gautier V."/>
            <person name="Ament-Velasquez S.L."/>
            <person name="Kruys A."/>
            <person name="Hutchinson M.I."/>
            <person name="Powell A.J."/>
            <person name="Barry K."/>
            <person name="Miller A.N."/>
            <person name="Grigoriev I.V."/>
            <person name="Debuchy R."/>
            <person name="Gladieux P."/>
            <person name="Hiltunen Thoren M."/>
            <person name="Johannesson H."/>
        </authorList>
    </citation>
    <scope>NUCLEOTIDE SEQUENCE</scope>
    <source>
        <strain evidence="11">PSN293</strain>
    </source>
</reference>
<feature type="compositionally biased region" description="Polar residues" evidence="8">
    <location>
        <begin position="45"/>
        <end position="59"/>
    </location>
</feature>
<comment type="caution">
    <text evidence="7">Lacks conserved residue(s) required for the propagation of feature annotation.</text>
</comment>
<dbReference type="PANTHER" id="PTHR11705">
    <property type="entry name" value="PROTEASE FAMILY M14 CARBOXYPEPTIDASE A,B"/>
    <property type="match status" value="1"/>
</dbReference>
<evidence type="ECO:0000256" key="4">
    <source>
        <dbReference type="ARBA" id="ARBA00022801"/>
    </source>
</evidence>
<evidence type="ECO:0000256" key="5">
    <source>
        <dbReference type="ARBA" id="ARBA00022833"/>
    </source>
</evidence>
<dbReference type="PANTHER" id="PTHR11705:SF143">
    <property type="entry name" value="SLL0236 PROTEIN"/>
    <property type="match status" value="1"/>
</dbReference>
<feature type="signal peptide" evidence="9">
    <location>
        <begin position="1"/>
        <end position="22"/>
    </location>
</feature>
<accession>A0AAN7B878</accession>
<comment type="caution">
    <text evidence="11">The sequence shown here is derived from an EMBL/GenBank/DDBJ whole genome shotgun (WGS) entry which is preliminary data.</text>
</comment>
<sequence length="466" mass="51057">MKTTSLLPFFLAVTAGPNLAPACLTEIERHGGHILTSLHKRQDSPPLSNDNTVPIGTGDRFNNGTLFPRGIGSRPYAQTQGQNLTGITQLETVYNVAEIKSALLGLQREYSSQVIYFELPHKTYQNATMFGAKVRSKIPKGQQSSNKGYRVLLEAAIHARERGGPDYTINFVSDLLYADKHSLPNITYGGVSYPLSQVRTALSLGIVIIPLVNPDGVSYDHSTNSCWRKNRNPLSSTPSEPYSIGIDLNRNFAPVWNFTNDLAPLDLPPASFDPSSETFAGTAPLSEPETKNIDWAMASFPDLTWFLDLHSMATLVLYGWGHDSNQVTDPQMNLLNPIYDHKRGIIPDQLISPSWGYKEYIPQAEWDASILAAGHVASRMTDSTGRTYVAIQATSLYPTSGNSVDHGKWRKIAAKSKRSINGLAVEFGVANGEAECMFYPTAGMHRLNMIEVGVGLMELLGAAGRL</sequence>
<evidence type="ECO:0000256" key="2">
    <source>
        <dbReference type="ARBA" id="ARBA00005988"/>
    </source>
</evidence>
<keyword evidence="9" id="KW-0732">Signal</keyword>
<evidence type="ECO:0000259" key="10">
    <source>
        <dbReference type="PROSITE" id="PS52035"/>
    </source>
</evidence>
<dbReference type="PROSITE" id="PS52035">
    <property type="entry name" value="PEPTIDASE_M14"/>
    <property type="match status" value="1"/>
</dbReference>
<dbReference type="Proteomes" id="UP001301769">
    <property type="component" value="Unassembled WGS sequence"/>
</dbReference>
<evidence type="ECO:0000256" key="9">
    <source>
        <dbReference type="SAM" id="SignalP"/>
    </source>
</evidence>
<dbReference type="GO" id="GO:0004181">
    <property type="term" value="F:metallocarboxypeptidase activity"/>
    <property type="evidence" value="ECO:0007669"/>
    <property type="project" value="InterPro"/>
</dbReference>
<evidence type="ECO:0000256" key="1">
    <source>
        <dbReference type="ARBA" id="ARBA00001947"/>
    </source>
</evidence>
<gene>
    <name evidence="11" type="ORF">QBC37DRAFT_422143</name>
</gene>
<dbReference type="Pfam" id="PF00246">
    <property type="entry name" value="Peptidase_M14"/>
    <property type="match status" value="1"/>
</dbReference>
<evidence type="ECO:0000313" key="12">
    <source>
        <dbReference type="Proteomes" id="UP001301769"/>
    </source>
</evidence>
<keyword evidence="4" id="KW-0378">Hydrolase</keyword>
<dbReference type="SUPFAM" id="SSF53187">
    <property type="entry name" value="Zn-dependent exopeptidases"/>
    <property type="match status" value="1"/>
</dbReference>
<dbReference type="EMBL" id="MU858101">
    <property type="protein sequence ID" value="KAK4213939.1"/>
    <property type="molecule type" value="Genomic_DNA"/>
</dbReference>
<keyword evidence="6" id="KW-0482">Metalloprotease</keyword>
<organism evidence="11 12">
    <name type="scientific">Rhypophila decipiens</name>
    <dbReference type="NCBI Taxonomy" id="261697"/>
    <lineage>
        <taxon>Eukaryota</taxon>
        <taxon>Fungi</taxon>
        <taxon>Dikarya</taxon>
        <taxon>Ascomycota</taxon>
        <taxon>Pezizomycotina</taxon>
        <taxon>Sordariomycetes</taxon>
        <taxon>Sordariomycetidae</taxon>
        <taxon>Sordariales</taxon>
        <taxon>Naviculisporaceae</taxon>
        <taxon>Rhypophila</taxon>
    </lineage>
</organism>
<feature type="domain" description="Peptidase M14" evidence="10">
    <location>
        <begin position="92"/>
        <end position="466"/>
    </location>
</feature>
<feature type="region of interest" description="Disordered" evidence="8">
    <location>
        <begin position="39"/>
        <end position="59"/>
    </location>
</feature>
<dbReference type="Gene3D" id="3.40.630.10">
    <property type="entry name" value="Zn peptidases"/>
    <property type="match status" value="1"/>
</dbReference>
<evidence type="ECO:0000256" key="7">
    <source>
        <dbReference type="PROSITE-ProRule" id="PRU01379"/>
    </source>
</evidence>
<protein>
    <submittedName>
        <fullName evidence="11">Peptidase</fullName>
    </submittedName>
</protein>
<evidence type="ECO:0000256" key="6">
    <source>
        <dbReference type="ARBA" id="ARBA00023049"/>
    </source>
</evidence>
<dbReference type="InterPro" id="IPR000834">
    <property type="entry name" value="Peptidase_M14"/>
</dbReference>
<dbReference type="AlphaFoldDB" id="A0AAN7B878"/>
<keyword evidence="12" id="KW-1185">Reference proteome</keyword>
<keyword evidence="5" id="KW-0862">Zinc</keyword>
<comment type="cofactor">
    <cofactor evidence="1">
        <name>Zn(2+)</name>
        <dbReference type="ChEBI" id="CHEBI:29105"/>
    </cofactor>
</comment>
<comment type="similarity">
    <text evidence="2 7">Belongs to the peptidase M14 family.</text>
</comment>
<reference evidence="11" key="2">
    <citation type="submission" date="2023-05" db="EMBL/GenBank/DDBJ databases">
        <authorList>
            <consortium name="Lawrence Berkeley National Laboratory"/>
            <person name="Steindorff A."/>
            <person name="Hensen N."/>
            <person name="Bonometti L."/>
            <person name="Westerberg I."/>
            <person name="Brannstrom I.O."/>
            <person name="Guillou S."/>
            <person name="Cros-Aarteil S."/>
            <person name="Calhoun S."/>
            <person name="Haridas S."/>
            <person name="Kuo A."/>
            <person name="Mondo S."/>
            <person name="Pangilinan J."/>
            <person name="Riley R."/>
            <person name="Labutti K."/>
            <person name="Andreopoulos B."/>
            <person name="Lipzen A."/>
            <person name="Chen C."/>
            <person name="Yanf M."/>
            <person name="Daum C."/>
            <person name="Ng V."/>
            <person name="Clum A."/>
            <person name="Ohm R."/>
            <person name="Martin F."/>
            <person name="Silar P."/>
            <person name="Natvig D."/>
            <person name="Lalanne C."/>
            <person name="Gautier V."/>
            <person name="Ament-Velasquez S.L."/>
            <person name="Kruys A."/>
            <person name="Hutchinson M.I."/>
            <person name="Powell A.J."/>
            <person name="Barry K."/>
            <person name="Miller A.N."/>
            <person name="Grigoriev I.V."/>
            <person name="Debuchy R."/>
            <person name="Gladieux P."/>
            <person name="Thoren M.H."/>
            <person name="Johannesson H."/>
        </authorList>
    </citation>
    <scope>NUCLEOTIDE SEQUENCE</scope>
    <source>
        <strain evidence="11">PSN293</strain>
    </source>
</reference>
<dbReference type="GO" id="GO:0008270">
    <property type="term" value="F:zinc ion binding"/>
    <property type="evidence" value="ECO:0007669"/>
    <property type="project" value="InterPro"/>
</dbReference>
<name>A0AAN7B878_9PEZI</name>
<keyword evidence="3" id="KW-0645">Protease</keyword>
<dbReference type="GO" id="GO:0006508">
    <property type="term" value="P:proteolysis"/>
    <property type="evidence" value="ECO:0007669"/>
    <property type="project" value="UniProtKB-KW"/>
</dbReference>
<proteinExistence type="inferred from homology"/>
<evidence type="ECO:0000313" key="11">
    <source>
        <dbReference type="EMBL" id="KAK4213939.1"/>
    </source>
</evidence>
<evidence type="ECO:0000256" key="3">
    <source>
        <dbReference type="ARBA" id="ARBA00022670"/>
    </source>
</evidence>
<feature type="chain" id="PRO_5042887513" evidence="9">
    <location>
        <begin position="23"/>
        <end position="466"/>
    </location>
</feature>
<dbReference type="SMART" id="SM00631">
    <property type="entry name" value="Zn_pept"/>
    <property type="match status" value="1"/>
</dbReference>
<evidence type="ECO:0000256" key="8">
    <source>
        <dbReference type="SAM" id="MobiDB-lite"/>
    </source>
</evidence>